<dbReference type="Proteomes" id="UP000046393">
    <property type="component" value="Unplaced"/>
</dbReference>
<keyword evidence="2" id="KW-1185">Reference proteome</keyword>
<feature type="compositionally biased region" description="Basic and acidic residues" evidence="1">
    <location>
        <begin position="8"/>
        <end position="28"/>
    </location>
</feature>
<organism evidence="2 3">
    <name type="scientific">Syphacia muris</name>
    <dbReference type="NCBI Taxonomy" id="451379"/>
    <lineage>
        <taxon>Eukaryota</taxon>
        <taxon>Metazoa</taxon>
        <taxon>Ecdysozoa</taxon>
        <taxon>Nematoda</taxon>
        <taxon>Chromadorea</taxon>
        <taxon>Rhabditida</taxon>
        <taxon>Spirurina</taxon>
        <taxon>Oxyuridomorpha</taxon>
        <taxon>Oxyuroidea</taxon>
        <taxon>Oxyuridae</taxon>
        <taxon>Syphacia</taxon>
    </lineage>
</organism>
<protein>
    <submittedName>
        <fullName evidence="3">IBB domain-containing protein</fullName>
    </submittedName>
</protein>
<proteinExistence type="predicted"/>
<dbReference type="WBParaSite" id="SMUV_0000092801-mRNA-1">
    <property type="protein sequence ID" value="SMUV_0000092801-mRNA-1"/>
    <property type="gene ID" value="SMUV_0000092801"/>
</dbReference>
<dbReference type="AlphaFoldDB" id="A0A0N5A9X0"/>
<evidence type="ECO:0000256" key="1">
    <source>
        <dbReference type="SAM" id="MobiDB-lite"/>
    </source>
</evidence>
<accession>A0A0N5A9X0</accession>
<evidence type="ECO:0000313" key="2">
    <source>
        <dbReference type="Proteomes" id="UP000046393"/>
    </source>
</evidence>
<sequence>MSVAEEGSYDKHEDSDNTSKEAETERSRRNAQKRYIRRLVHQNSIDLADEGDNIDLKKLYSSLSFVDEVENDDAESCQNQINLKPNLIRQRNVDSMFLRGSQVISDTIDEDKEWYGTSLQSELHLSTGLNFK</sequence>
<reference evidence="3" key="1">
    <citation type="submission" date="2017-02" db="UniProtKB">
        <authorList>
            <consortium name="WormBaseParasite"/>
        </authorList>
    </citation>
    <scope>IDENTIFICATION</scope>
</reference>
<feature type="region of interest" description="Disordered" evidence="1">
    <location>
        <begin position="1"/>
        <end position="31"/>
    </location>
</feature>
<evidence type="ECO:0000313" key="3">
    <source>
        <dbReference type="WBParaSite" id="SMUV_0000092801-mRNA-1"/>
    </source>
</evidence>
<name>A0A0N5A9X0_9BILA</name>